<keyword evidence="2" id="KW-0812">Transmembrane</keyword>
<keyword evidence="2" id="KW-0472">Membrane</keyword>
<feature type="transmembrane region" description="Helical" evidence="2">
    <location>
        <begin position="247"/>
        <end position="266"/>
    </location>
</feature>
<dbReference type="Proteomes" id="UP001521785">
    <property type="component" value="Unassembled WGS sequence"/>
</dbReference>
<feature type="transmembrane region" description="Helical" evidence="2">
    <location>
        <begin position="82"/>
        <end position="103"/>
    </location>
</feature>
<proteinExistence type="predicted"/>
<keyword evidence="2" id="KW-1133">Transmembrane helix</keyword>
<protein>
    <submittedName>
        <fullName evidence="3">Uncharacterized protein</fullName>
    </submittedName>
</protein>
<feature type="compositionally biased region" description="Acidic residues" evidence="1">
    <location>
        <begin position="436"/>
        <end position="451"/>
    </location>
</feature>
<evidence type="ECO:0000256" key="1">
    <source>
        <dbReference type="SAM" id="MobiDB-lite"/>
    </source>
</evidence>
<dbReference type="EMBL" id="JAKJXO020000020">
    <property type="protein sequence ID" value="KAL1592738.1"/>
    <property type="molecule type" value="Genomic_DNA"/>
</dbReference>
<feature type="region of interest" description="Disordered" evidence="1">
    <location>
        <begin position="416"/>
        <end position="451"/>
    </location>
</feature>
<feature type="region of interest" description="Disordered" evidence="1">
    <location>
        <begin position="1"/>
        <end position="31"/>
    </location>
</feature>
<sequence length="451" mass="50590">MDAECATDNVWAGAGHPPSDDNIPSQASPPHHRLIGPAAEVIEKTAQGEAATDDDHQVERKSNIGSKICKGRKILAVKAWRARYALLVIFGYACWMIRTLLMIDAAAVGVRGVLMSTHATTTYRIEGIKSQQSLLLDKCVDLQEVHLQKRPFETHLKCLTRAANIAQDHYANLPYYSSPVVVDCTTMWAHAVMLIEDIPSKAGTSWTIIGSFATYLLSEVLFMWMYSRHLQMTHEQYRSGTTTAATYAIHFGVIFLCYAELRTVWWTRSSSIHRLLWAFREVRTIYLETLEESIRKIEMEFNGISKFRRDGSTADKSHGEIILDENAVAEEDRADDPFTSAVLHISPDSSLHEDVERMREYLHRKQATLKMKPKSLRPHGVTLREFDDNNLSPSPNSDSGWTVVTSSEYEPVVLPIMDDPHVDDESAGIPTPAISSDEEEQTIEDGAADSV</sequence>
<reference evidence="3 4" key="1">
    <citation type="submission" date="2024-02" db="EMBL/GenBank/DDBJ databases">
        <title>De novo assembly and annotation of 12 fungi associated with fruit tree decline syndrome in Ontario, Canada.</title>
        <authorList>
            <person name="Sulman M."/>
            <person name="Ellouze W."/>
            <person name="Ilyukhin E."/>
        </authorList>
    </citation>
    <scope>NUCLEOTIDE SEQUENCE [LARGE SCALE GENOMIC DNA]</scope>
    <source>
        <strain evidence="3 4">M42-189</strain>
    </source>
</reference>
<feature type="transmembrane region" description="Helical" evidence="2">
    <location>
        <begin position="206"/>
        <end position="226"/>
    </location>
</feature>
<name>A0ABR3QKY2_9PLEO</name>
<evidence type="ECO:0000313" key="4">
    <source>
        <dbReference type="Proteomes" id="UP001521785"/>
    </source>
</evidence>
<comment type="caution">
    <text evidence="3">The sequence shown here is derived from an EMBL/GenBank/DDBJ whole genome shotgun (WGS) entry which is preliminary data.</text>
</comment>
<gene>
    <name evidence="3" type="ORF">SLS60_011154</name>
</gene>
<organism evidence="3 4">
    <name type="scientific">Paraconiothyrium brasiliense</name>
    <dbReference type="NCBI Taxonomy" id="300254"/>
    <lineage>
        <taxon>Eukaryota</taxon>
        <taxon>Fungi</taxon>
        <taxon>Dikarya</taxon>
        <taxon>Ascomycota</taxon>
        <taxon>Pezizomycotina</taxon>
        <taxon>Dothideomycetes</taxon>
        <taxon>Pleosporomycetidae</taxon>
        <taxon>Pleosporales</taxon>
        <taxon>Massarineae</taxon>
        <taxon>Didymosphaeriaceae</taxon>
        <taxon>Paraconiothyrium</taxon>
    </lineage>
</organism>
<accession>A0ABR3QKY2</accession>
<evidence type="ECO:0000313" key="3">
    <source>
        <dbReference type="EMBL" id="KAL1592738.1"/>
    </source>
</evidence>
<keyword evidence="4" id="KW-1185">Reference proteome</keyword>
<evidence type="ECO:0000256" key="2">
    <source>
        <dbReference type="SAM" id="Phobius"/>
    </source>
</evidence>